<dbReference type="Proteomes" id="UP001314263">
    <property type="component" value="Unassembled WGS sequence"/>
</dbReference>
<sequence length="523" mass="57999">MPSPDLLRQFGLARNPFVDRTAEKTLLDGSSLYVHSDLARFQPSETTYVIFGRRGSGKTTIRLQMQHAYDEYNDRVRATGKSRGHFMVDLCRPGHLTACLRNFQEATGCSDENWESQFGELWTSADMVDCILAYTASALVDKMTDPRNQEGREMLEAVKADARASKQLLLLSHLYAKTDAASLAYLRRELLRPHYTAVEVGAGVAVAATAVGGAVAASRNAEVADALSSPFRNAWQDVERSAPVVARHPRLFFGALAAVTAVGVSYLWRNKTARGLDRAQELSRHVRVAKQQPPIVMAALLNHLFSAQDRVSTIRSLCIGISAHQKLEHLSSLVTLLGHESLAVFGDCFDEVVLLDPVSYPGAIKAFAKEVCRNDLLNFGRLHFFFPDSRLSLDLNTDKTLKTARFDRHLVRDLTWSRHQLEDLARRRLEGASLVASEHQGTITGEHMGNTGDAREPPASPFDALFGKVNVEDYSSYLAKLSTPRELMIMMTEIFARVEANPEKNLEAQDMEIAVTKALEQAV</sequence>
<gene>
    <name evidence="1" type="ORF">CVIRNUC_010199</name>
</gene>
<dbReference type="AlphaFoldDB" id="A0AAV1II71"/>
<name>A0AAV1II71_9CHLO</name>
<accession>A0AAV1II71</accession>
<dbReference type="EMBL" id="CAUYUE010000016">
    <property type="protein sequence ID" value="CAK0786983.1"/>
    <property type="molecule type" value="Genomic_DNA"/>
</dbReference>
<comment type="caution">
    <text evidence="1">The sequence shown here is derived from an EMBL/GenBank/DDBJ whole genome shotgun (WGS) entry which is preliminary data.</text>
</comment>
<proteinExistence type="predicted"/>
<reference evidence="1 2" key="1">
    <citation type="submission" date="2023-10" db="EMBL/GenBank/DDBJ databases">
        <authorList>
            <person name="Maclean D."/>
            <person name="Macfadyen A."/>
        </authorList>
    </citation>
    <scope>NUCLEOTIDE SEQUENCE [LARGE SCALE GENOMIC DNA]</scope>
</reference>
<keyword evidence="2" id="KW-1185">Reference proteome</keyword>
<evidence type="ECO:0008006" key="3">
    <source>
        <dbReference type="Google" id="ProtNLM"/>
    </source>
</evidence>
<organism evidence="1 2">
    <name type="scientific">Coccomyxa viridis</name>
    <dbReference type="NCBI Taxonomy" id="1274662"/>
    <lineage>
        <taxon>Eukaryota</taxon>
        <taxon>Viridiplantae</taxon>
        <taxon>Chlorophyta</taxon>
        <taxon>core chlorophytes</taxon>
        <taxon>Trebouxiophyceae</taxon>
        <taxon>Trebouxiophyceae incertae sedis</taxon>
        <taxon>Coccomyxaceae</taxon>
        <taxon>Coccomyxa</taxon>
    </lineage>
</organism>
<evidence type="ECO:0000313" key="2">
    <source>
        <dbReference type="Proteomes" id="UP001314263"/>
    </source>
</evidence>
<evidence type="ECO:0000313" key="1">
    <source>
        <dbReference type="EMBL" id="CAK0786983.1"/>
    </source>
</evidence>
<protein>
    <recommendedName>
        <fullName evidence="3">ATP-binding protein</fullName>
    </recommendedName>
</protein>